<reference evidence="8 9" key="1">
    <citation type="journal article" date="2016" name="Nat. Commun.">
        <title>Thousands of microbial genomes shed light on interconnected biogeochemical processes in an aquifer system.</title>
        <authorList>
            <person name="Anantharaman K."/>
            <person name="Brown C.T."/>
            <person name="Hug L.A."/>
            <person name="Sharon I."/>
            <person name="Castelle C.J."/>
            <person name="Probst A.J."/>
            <person name="Thomas B.C."/>
            <person name="Singh A."/>
            <person name="Wilkins M.J."/>
            <person name="Karaoz U."/>
            <person name="Brodie E.L."/>
            <person name="Williams K.H."/>
            <person name="Hubbard S.S."/>
            <person name="Banfield J.F."/>
        </authorList>
    </citation>
    <scope>NUCLEOTIDE SEQUENCE [LARGE SCALE GENOMIC DNA]</scope>
</reference>
<dbReference type="PANTHER" id="PTHR22926:SF3">
    <property type="entry name" value="UNDECAPRENYL-PHOSPHATE ALPHA-N-ACETYLGLUCOSAMINYL 1-PHOSPHATE TRANSFERASE"/>
    <property type="match status" value="1"/>
</dbReference>
<feature type="transmembrane region" description="Helical" evidence="7">
    <location>
        <begin position="228"/>
        <end position="261"/>
    </location>
</feature>
<dbReference type="InterPro" id="IPR000715">
    <property type="entry name" value="Glycosyl_transferase_4"/>
</dbReference>
<evidence type="ECO:0000256" key="5">
    <source>
        <dbReference type="ARBA" id="ARBA00022989"/>
    </source>
</evidence>
<dbReference type="Pfam" id="PF00953">
    <property type="entry name" value="Glycos_transf_4"/>
    <property type="match status" value="1"/>
</dbReference>
<keyword evidence="3" id="KW-0808">Transferase</keyword>
<dbReference type="EMBL" id="MHTB01000057">
    <property type="protein sequence ID" value="OHA54078.1"/>
    <property type="molecule type" value="Genomic_DNA"/>
</dbReference>
<gene>
    <name evidence="8" type="ORF">A2226_02085</name>
</gene>
<feature type="transmembrane region" description="Helical" evidence="7">
    <location>
        <begin position="80"/>
        <end position="98"/>
    </location>
</feature>
<dbReference type="CDD" id="cd06853">
    <property type="entry name" value="GT_WecA_like"/>
    <property type="match status" value="1"/>
</dbReference>
<evidence type="ECO:0008006" key="10">
    <source>
        <dbReference type="Google" id="ProtNLM"/>
    </source>
</evidence>
<protein>
    <recommendedName>
        <fullName evidence="10">Undecaprenyl-phosphate alpha-N-acetylglucosaminyl 1-phosphate transferase</fullName>
    </recommendedName>
</protein>
<evidence type="ECO:0000256" key="3">
    <source>
        <dbReference type="ARBA" id="ARBA00022679"/>
    </source>
</evidence>
<feature type="transmembrane region" description="Helical" evidence="7">
    <location>
        <begin position="196"/>
        <end position="216"/>
    </location>
</feature>
<feature type="transmembrane region" description="Helical" evidence="7">
    <location>
        <begin position="171"/>
        <end position="189"/>
    </location>
</feature>
<feature type="transmembrane region" description="Helical" evidence="7">
    <location>
        <begin position="320"/>
        <end position="339"/>
    </location>
</feature>
<evidence type="ECO:0000256" key="1">
    <source>
        <dbReference type="ARBA" id="ARBA00004651"/>
    </source>
</evidence>
<dbReference type="GO" id="GO:0071555">
    <property type="term" value="P:cell wall organization"/>
    <property type="evidence" value="ECO:0007669"/>
    <property type="project" value="TreeGrafter"/>
</dbReference>
<keyword evidence="2" id="KW-1003">Cell membrane</keyword>
<evidence type="ECO:0000313" key="9">
    <source>
        <dbReference type="Proteomes" id="UP000178936"/>
    </source>
</evidence>
<organism evidence="8 9">
    <name type="scientific">Candidatus Veblenbacteria bacterium RIFOXYA2_FULL_43_9</name>
    <dbReference type="NCBI Taxonomy" id="1802425"/>
    <lineage>
        <taxon>Bacteria</taxon>
        <taxon>Candidatus Vebleniibacteriota</taxon>
    </lineage>
</organism>
<feature type="transmembrane region" description="Helical" evidence="7">
    <location>
        <begin position="110"/>
        <end position="129"/>
    </location>
</feature>
<sequence>MLPAFIALSISFLAALFFTKLVRTWALKHVVVDVPDLARKLHTQNTALLGGIAVFLSFSLVSIIYAWFTPLLLGKSVGELELVAIIFAGLLLMVGGYLDDRYHSPPHLQIIWPILASLVVMLAGIKVNVVTNPLAGGLLELGKITGLALTFLWLLGMMYTTKLLDGLDGLASGIGAIGGLIIFCLTQFTPFYEPPVGLLAIILAGACLGFLVWNWHPAKVFLGEGGSLYIGFILGVLAIISGAKIATTLLVMGVPILDVVWVILRRLFWEKKSLTTADRKHLHYRLLDVGLSHRQAVVVLYLITVSFGLASLFLRTQGKLIALGALLAVMVFLGAWVVWRYRAKQKRPQF</sequence>
<evidence type="ECO:0000256" key="6">
    <source>
        <dbReference type="ARBA" id="ARBA00023136"/>
    </source>
</evidence>
<dbReference type="PANTHER" id="PTHR22926">
    <property type="entry name" value="PHOSPHO-N-ACETYLMURAMOYL-PENTAPEPTIDE-TRANSFERASE"/>
    <property type="match status" value="1"/>
</dbReference>
<evidence type="ECO:0000256" key="2">
    <source>
        <dbReference type="ARBA" id="ARBA00022475"/>
    </source>
</evidence>
<proteinExistence type="predicted"/>
<name>A0A1G2Q0H7_9BACT</name>
<feature type="transmembrane region" description="Helical" evidence="7">
    <location>
        <begin position="48"/>
        <end position="68"/>
    </location>
</feature>
<dbReference type="GO" id="GO:0044038">
    <property type="term" value="P:cell wall macromolecule biosynthetic process"/>
    <property type="evidence" value="ECO:0007669"/>
    <property type="project" value="TreeGrafter"/>
</dbReference>
<dbReference type="Proteomes" id="UP000178936">
    <property type="component" value="Unassembled WGS sequence"/>
</dbReference>
<feature type="transmembrane region" description="Helical" evidence="7">
    <location>
        <begin position="141"/>
        <end position="159"/>
    </location>
</feature>
<dbReference type="GO" id="GO:0009103">
    <property type="term" value="P:lipopolysaccharide biosynthetic process"/>
    <property type="evidence" value="ECO:0007669"/>
    <property type="project" value="TreeGrafter"/>
</dbReference>
<comment type="caution">
    <text evidence="8">The sequence shown here is derived from an EMBL/GenBank/DDBJ whole genome shotgun (WGS) entry which is preliminary data.</text>
</comment>
<keyword evidence="4 7" id="KW-0812">Transmembrane</keyword>
<keyword evidence="6 7" id="KW-0472">Membrane</keyword>
<evidence type="ECO:0000256" key="4">
    <source>
        <dbReference type="ARBA" id="ARBA00022692"/>
    </source>
</evidence>
<dbReference type="GO" id="GO:0005886">
    <property type="term" value="C:plasma membrane"/>
    <property type="evidence" value="ECO:0007669"/>
    <property type="project" value="UniProtKB-SubCell"/>
</dbReference>
<evidence type="ECO:0000313" key="8">
    <source>
        <dbReference type="EMBL" id="OHA54078.1"/>
    </source>
</evidence>
<dbReference type="AlphaFoldDB" id="A0A1G2Q0H7"/>
<evidence type="ECO:0000256" key="7">
    <source>
        <dbReference type="SAM" id="Phobius"/>
    </source>
</evidence>
<accession>A0A1G2Q0H7</accession>
<keyword evidence="5 7" id="KW-1133">Transmembrane helix</keyword>
<comment type="subcellular location">
    <subcellularLocation>
        <location evidence="1">Cell membrane</location>
        <topology evidence="1">Multi-pass membrane protein</topology>
    </subcellularLocation>
</comment>
<feature type="transmembrane region" description="Helical" evidence="7">
    <location>
        <begin position="296"/>
        <end position="314"/>
    </location>
</feature>
<dbReference type="GO" id="GO:0016780">
    <property type="term" value="F:phosphotransferase activity, for other substituted phosphate groups"/>
    <property type="evidence" value="ECO:0007669"/>
    <property type="project" value="InterPro"/>
</dbReference>